<dbReference type="Gene3D" id="1.10.10.60">
    <property type="entry name" value="Homeodomain-like"/>
    <property type="match status" value="1"/>
</dbReference>
<proteinExistence type="predicted"/>
<gene>
    <name evidence="7" type="ORF">SAMN05192563_105612</name>
</gene>
<keyword evidence="3 5" id="KW-0238">DNA-binding</keyword>
<evidence type="ECO:0000256" key="3">
    <source>
        <dbReference type="ARBA" id="ARBA00023125"/>
    </source>
</evidence>
<dbReference type="EMBL" id="FPBH01000056">
    <property type="protein sequence ID" value="SFU26464.1"/>
    <property type="molecule type" value="Genomic_DNA"/>
</dbReference>
<name>A0A1I7ERC4_9BURK</name>
<keyword evidence="4" id="KW-0804">Transcription</keyword>
<evidence type="ECO:0000256" key="1">
    <source>
        <dbReference type="ARBA" id="ARBA00022491"/>
    </source>
</evidence>
<dbReference type="PRINTS" id="PR00455">
    <property type="entry name" value="HTHTETR"/>
</dbReference>
<sequence length="184" mass="20260">MRYPPEETAEKHARILEQASILFRERGFSGVSLSEIMKATGLTHGAFYHHFESKEDLISESIEDASSKLLDFMKESAASGESVTRYVDGYLTEQHRDERGNGCLIAALGSEIAREPAAQPAFTRHVEGTLRGLAEPLAKAKKKNARRDAIHTLSSIVGAIILARAVDDPELSEEILREVRAALD</sequence>
<dbReference type="SUPFAM" id="SSF46689">
    <property type="entry name" value="Homeodomain-like"/>
    <property type="match status" value="1"/>
</dbReference>
<evidence type="ECO:0000259" key="6">
    <source>
        <dbReference type="PROSITE" id="PS50977"/>
    </source>
</evidence>
<evidence type="ECO:0000256" key="5">
    <source>
        <dbReference type="PROSITE-ProRule" id="PRU00335"/>
    </source>
</evidence>
<evidence type="ECO:0000313" key="7">
    <source>
        <dbReference type="EMBL" id="SFU26464.1"/>
    </source>
</evidence>
<feature type="domain" description="HTH tetR-type" evidence="6">
    <location>
        <begin position="9"/>
        <end position="69"/>
    </location>
</feature>
<dbReference type="InterPro" id="IPR009057">
    <property type="entry name" value="Homeodomain-like_sf"/>
</dbReference>
<dbReference type="PROSITE" id="PS01081">
    <property type="entry name" value="HTH_TETR_1"/>
    <property type="match status" value="1"/>
</dbReference>
<reference evidence="7 8" key="1">
    <citation type="submission" date="2016-10" db="EMBL/GenBank/DDBJ databases">
        <authorList>
            <person name="de Groot N.N."/>
        </authorList>
    </citation>
    <scope>NUCLEOTIDE SEQUENCE [LARGE SCALE GENOMIC DNA]</scope>
    <source>
        <strain evidence="7 8">LMG 27731</strain>
    </source>
</reference>
<dbReference type="PROSITE" id="PS50977">
    <property type="entry name" value="HTH_TETR_2"/>
    <property type="match status" value="1"/>
</dbReference>
<evidence type="ECO:0000313" key="8">
    <source>
        <dbReference type="Proteomes" id="UP000198844"/>
    </source>
</evidence>
<dbReference type="PANTHER" id="PTHR47506">
    <property type="entry name" value="TRANSCRIPTIONAL REGULATORY PROTEIN"/>
    <property type="match status" value="1"/>
</dbReference>
<accession>A0A1I7ERC4</accession>
<organism evidence="7 8">
    <name type="scientific">Paraburkholderia aspalathi</name>
    <dbReference type="NCBI Taxonomy" id="1324617"/>
    <lineage>
        <taxon>Bacteria</taxon>
        <taxon>Pseudomonadati</taxon>
        <taxon>Pseudomonadota</taxon>
        <taxon>Betaproteobacteria</taxon>
        <taxon>Burkholderiales</taxon>
        <taxon>Burkholderiaceae</taxon>
        <taxon>Paraburkholderia</taxon>
    </lineage>
</organism>
<dbReference type="InterPro" id="IPR036271">
    <property type="entry name" value="Tet_transcr_reg_TetR-rel_C_sf"/>
</dbReference>
<dbReference type="OrthoDB" id="9798857at2"/>
<evidence type="ECO:0000256" key="4">
    <source>
        <dbReference type="ARBA" id="ARBA00023163"/>
    </source>
</evidence>
<dbReference type="Proteomes" id="UP000198844">
    <property type="component" value="Unassembled WGS sequence"/>
</dbReference>
<protein>
    <submittedName>
        <fullName evidence="7">Transcriptional regulator, TetR family</fullName>
    </submittedName>
</protein>
<dbReference type="SUPFAM" id="SSF48498">
    <property type="entry name" value="Tetracyclin repressor-like, C-terminal domain"/>
    <property type="match status" value="1"/>
</dbReference>
<dbReference type="InterPro" id="IPR023772">
    <property type="entry name" value="DNA-bd_HTH_TetR-type_CS"/>
</dbReference>
<dbReference type="Pfam" id="PF00440">
    <property type="entry name" value="TetR_N"/>
    <property type="match status" value="1"/>
</dbReference>
<keyword evidence="2" id="KW-0805">Transcription regulation</keyword>
<keyword evidence="1" id="KW-0678">Repressor</keyword>
<feature type="DNA-binding region" description="H-T-H motif" evidence="5">
    <location>
        <begin position="32"/>
        <end position="51"/>
    </location>
</feature>
<dbReference type="Gene3D" id="1.10.357.10">
    <property type="entry name" value="Tetracycline Repressor, domain 2"/>
    <property type="match status" value="1"/>
</dbReference>
<evidence type="ECO:0000256" key="2">
    <source>
        <dbReference type="ARBA" id="ARBA00023015"/>
    </source>
</evidence>
<dbReference type="AlphaFoldDB" id="A0A1I7ERC4"/>
<dbReference type="InterPro" id="IPR001647">
    <property type="entry name" value="HTH_TetR"/>
</dbReference>
<dbReference type="PANTHER" id="PTHR47506:SF7">
    <property type="entry name" value="TRANSCRIPTIONAL REGULATORY PROTEIN"/>
    <property type="match status" value="1"/>
</dbReference>
<dbReference type="RefSeq" id="WP_093647217.1">
    <property type="nucleotide sequence ID" value="NZ_FPBH01000056.1"/>
</dbReference>
<dbReference type="GO" id="GO:0003677">
    <property type="term" value="F:DNA binding"/>
    <property type="evidence" value="ECO:0007669"/>
    <property type="project" value="UniProtKB-UniRule"/>
</dbReference>